<evidence type="ECO:0000256" key="4">
    <source>
        <dbReference type="ARBA" id="ARBA00022989"/>
    </source>
</evidence>
<sequence length="214" mass="23811">MLVGYFGCIGAWKINQCALSFFSIILTLLIVLELASAILLVQKQEHVKHYVESSMYDTIQNRYNSESAFKNAFDKIQEEFQCCGVRMYTDWLSTNWEADGLTSLNVDNKYSAKIEHGIGSYGVIGKNVYGPVPVSCCNNHGKLLYHENCGTSFVQAPLSTYAQFLNTRGCVDVMYDSVHKSLNTVVAICVLLCAIQIVGVVLSVLLCCFPSHHK</sequence>
<comment type="similarity">
    <text evidence="2 6">Belongs to the tetraspanin (TM4SF) family.</text>
</comment>
<dbReference type="AlphaFoldDB" id="A0A8R1DI67"/>
<reference evidence="7" key="2">
    <citation type="submission" date="2022-06" db="UniProtKB">
        <authorList>
            <consortium name="EnsemblMetazoa"/>
        </authorList>
    </citation>
    <scope>IDENTIFICATION</scope>
    <source>
        <strain evidence="7">DF5081</strain>
    </source>
</reference>
<feature type="transmembrane region" description="Helical" evidence="6">
    <location>
        <begin position="20"/>
        <end position="41"/>
    </location>
</feature>
<dbReference type="Proteomes" id="UP000005237">
    <property type="component" value="Unassembled WGS sequence"/>
</dbReference>
<accession>A0A8R1DI67</accession>
<keyword evidence="8" id="KW-1185">Reference proteome</keyword>
<dbReference type="PANTHER" id="PTHR19282:SF551">
    <property type="entry name" value="RE08073P-RELATED"/>
    <property type="match status" value="1"/>
</dbReference>
<evidence type="ECO:0000313" key="7">
    <source>
        <dbReference type="EnsemblMetazoa" id="CJA02798.1"/>
    </source>
</evidence>
<protein>
    <recommendedName>
        <fullName evidence="6">Tetraspanin</fullName>
    </recommendedName>
</protein>
<dbReference type="EnsemblMetazoa" id="CJA02798.1">
    <property type="protein sequence ID" value="CJA02798.1"/>
    <property type="gene ID" value="WBGene00122002"/>
</dbReference>
<name>A0A8R1DI67_CAEJA</name>
<evidence type="ECO:0000256" key="6">
    <source>
        <dbReference type="RuleBase" id="RU361218"/>
    </source>
</evidence>
<dbReference type="GO" id="GO:0005886">
    <property type="term" value="C:plasma membrane"/>
    <property type="evidence" value="ECO:0007669"/>
    <property type="project" value="TreeGrafter"/>
</dbReference>
<dbReference type="PRINTS" id="PR00259">
    <property type="entry name" value="TMFOUR"/>
</dbReference>
<dbReference type="InterPro" id="IPR000301">
    <property type="entry name" value="Tetraspanin_animals"/>
</dbReference>
<dbReference type="Gene3D" id="1.10.1450.10">
    <property type="entry name" value="Tetraspanin"/>
    <property type="match status" value="1"/>
</dbReference>
<proteinExistence type="inferred from homology"/>
<dbReference type="FunFam" id="1.10.1450.10:FF:000043">
    <property type="entry name" value="Tetraspanin"/>
    <property type="match status" value="1"/>
</dbReference>
<evidence type="ECO:0000256" key="5">
    <source>
        <dbReference type="ARBA" id="ARBA00023136"/>
    </source>
</evidence>
<keyword evidence="5 6" id="KW-0472">Membrane</keyword>
<feature type="transmembrane region" description="Helical" evidence="6">
    <location>
        <begin position="184"/>
        <end position="206"/>
    </location>
</feature>
<dbReference type="InterPro" id="IPR008952">
    <property type="entry name" value="Tetraspanin_EC2_sf"/>
</dbReference>
<organism evidence="7 8">
    <name type="scientific">Caenorhabditis japonica</name>
    <dbReference type="NCBI Taxonomy" id="281687"/>
    <lineage>
        <taxon>Eukaryota</taxon>
        <taxon>Metazoa</taxon>
        <taxon>Ecdysozoa</taxon>
        <taxon>Nematoda</taxon>
        <taxon>Chromadorea</taxon>
        <taxon>Rhabditida</taxon>
        <taxon>Rhabditina</taxon>
        <taxon>Rhabditomorpha</taxon>
        <taxon>Rhabditoidea</taxon>
        <taxon>Rhabditidae</taxon>
        <taxon>Peloderinae</taxon>
        <taxon>Caenorhabditis</taxon>
    </lineage>
</organism>
<evidence type="ECO:0000256" key="3">
    <source>
        <dbReference type="ARBA" id="ARBA00022692"/>
    </source>
</evidence>
<dbReference type="SUPFAM" id="SSF48652">
    <property type="entry name" value="Tetraspanin"/>
    <property type="match status" value="1"/>
</dbReference>
<keyword evidence="3 6" id="KW-0812">Transmembrane</keyword>
<dbReference type="PANTHER" id="PTHR19282">
    <property type="entry name" value="TETRASPANIN"/>
    <property type="match status" value="1"/>
</dbReference>
<comment type="caution">
    <text evidence="6">Lacks conserved residue(s) required for the propagation of feature annotation.</text>
</comment>
<reference evidence="8" key="1">
    <citation type="submission" date="2010-08" db="EMBL/GenBank/DDBJ databases">
        <authorList>
            <consortium name="Caenorhabditis japonica Sequencing Consortium"/>
            <person name="Wilson R.K."/>
        </authorList>
    </citation>
    <scope>NUCLEOTIDE SEQUENCE [LARGE SCALE GENOMIC DNA]</scope>
    <source>
        <strain evidence="8">DF5081</strain>
    </source>
</reference>
<keyword evidence="4 6" id="KW-1133">Transmembrane helix</keyword>
<comment type="subcellular location">
    <subcellularLocation>
        <location evidence="1 6">Membrane</location>
        <topology evidence="1 6">Multi-pass membrane protein</topology>
    </subcellularLocation>
</comment>
<evidence type="ECO:0000313" key="8">
    <source>
        <dbReference type="Proteomes" id="UP000005237"/>
    </source>
</evidence>
<dbReference type="PIRSF" id="PIRSF002419">
    <property type="entry name" value="Tetraspanin"/>
    <property type="match status" value="1"/>
</dbReference>
<evidence type="ECO:0000256" key="2">
    <source>
        <dbReference type="ARBA" id="ARBA00006840"/>
    </source>
</evidence>
<dbReference type="Pfam" id="PF00335">
    <property type="entry name" value="Tetraspanin"/>
    <property type="match status" value="1"/>
</dbReference>
<evidence type="ECO:0000256" key="1">
    <source>
        <dbReference type="ARBA" id="ARBA00004141"/>
    </source>
</evidence>
<dbReference type="InterPro" id="IPR018499">
    <property type="entry name" value="Tetraspanin/Peripherin"/>
</dbReference>